<keyword evidence="12" id="KW-0233">DNA recombination</keyword>
<comment type="catalytic activity">
    <reaction evidence="13">
        <text>DNA(n) + a 2'-deoxyribonucleoside 5'-triphosphate = DNA(n+1) + diphosphate</text>
        <dbReference type="Rhea" id="RHEA:22508"/>
        <dbReference type="Rhea" id="RHEA-COMP:17339"/>
        <dbReference type="Rhea" id="RHEA-COMP:17340"/>
        <dbReference type="ChEBI" id="CHEBI:33019"/>
        <dbReference type="ChEBI" id="CHEBI:61560"/>
        <dbReference type="ChEBI" id="CHEBI:173112"/>
        <dbReference type="EC" id="2.7.7.49"/>
    </reaction>
</comment>
<evidence type="ECO:0000256" key="12">
    <source>
        <dbReference type="ARBA" id="ARBA00023172"/>
    </source>
</evidence>
<dbReference type="SUPFAM" id="SSF53098">
    <property type="entry name" value="Ribonuclease H-like"/>
    <property type="match status" value="1"/>
</dbReference>
<dbReference type="PROSITE" id="PS50994">
    <property type="entry name" value="INTEGRASE"/>
    <property type="match status" value="1"/>
</dbReference>
<keyword evidence="6" id="KW-0378">Hydrolase</keyword>
<dbReference type="InterPro" id="IPR001584">
    <property type="entry name" value="Integrase_cat-core"/>
</dbReference>
<dbReference type="Proteomes" id="UP000037035">
    <property type="component" value="Unassembled WGS sequence"/>
</dbReference>
<evidence type="ECO:0000256" key="2">
    <source>
        <dbReference type="ARBA" id="ARBA00022695"/>
    </source>
</evidence>
<evidence type="ECO:0000256" key="6">
    <source>
        <dbReference type="ARBA" id="ARBA00022801"/>
    </source>
</evidence>
<dbReference type="InterPro" id="IPR039537">
    <property type="entry name" value="Retrotran_Ty1/copia-like"/>
</dbReference>
<keyword evidence="1" id="KW-0815">Transposition</keyword>
<dbReference type="PANTHER" id="PTHR42648">
    <property type="entry name" value="TRANSPOSASE, PUTATIVE-RELATED"/>
    <property type="match status" value="1"/>
</dbReference>
<evidence type="ECO:0000256" key="11">
    <source>
        <dbReference type="ARBA" id="ARBA00022932"/>
    </source>
</evidence>
<keyword evidence="7" id="KW-0460">Magnesium</keyword>
<evidence type="ECO:0000259" key="16">
    <source>
        <dbReference type="PROSITE" id="PS50994"/>
    </source>
</evidence>
<organism evidence="17 18">
    <name type="scientific">Puccinia sorghi</name>
    <dbReference type="NCBI Taxonomy" id="27349"/>
    <lineage>
        <taxon>Eukaryota</taxon>
        <taxon>Fungi</taxon>
        <taxon>Dikarya</taxon>
        <taxon>Basidiomycota</taxon>
        <taxon>Pucciniomycotina</taxon>
        <taxon>Pucciniomycetes</taxon>
        <taxon>Pucciniales</taxon>
        <taxon>Pucciniaceae</taxon>
        <taxon>Puccinia</taxon>
    </lineage>
</organism>
<keyword evidence="9" id="KW-0229">DNA integration</keyword>
<sequence length="391" mass="44053">MPIKGKGTVPVMWGKSSITLDNCLFVPDIVINLISAGELDSKSCTFHSENSKFTVSRDGKVSLKGTVKNGMYSVNNLTSVGALKIQSRKYRDLFQCKSCVLAKITKQSFKAESKIVDKPFECLHLDLVGPIKPESSLKHCFILSVVDNHLVYLAGFPLVHKEDTTDVLITLLENEKVRRGYFPMMICSDGGGEFIGNRVVSFLNKNHIQRLISEPHHPEHNGRAERANKTIVESIYATLDCSKICKRFWHEVLKSFCIGLNQIPQRGQSISPWEILHGKPFPTNLLRPIGTPAIILNMTRVKGRKFNSKGEEGQFLGYNVPLHSYRLVTQSGRVVKAKHVRFLKRVDQHHRIDLDNEIQFFPEEESQLEPLPQPVNPTPAVDHRGNDHVAT</sequence>
<evidence type="ECO:0000313" key="18">
    <source>
        <dbReference type="Proteomes" id="UP000037035"/>
    </source>
</evidence>
<dbReference type="InterPro" id="IPR012337">
    <property type="entry name" value="RNaseH-like_sf"/>
</dbReference>
<dbReference type="AlphaFoldDB" id="A0A0L6V5S9"/>
<dbReference type="GO" id="GO:0003887">
    <property type="term" value="F:DNA-directed DNA polymerase activity"/>
    <property type="evidence" value="ECO:0007669"/>
    <property type="project" value="UniProtKB-KW"/>
</dbReference>
<evidence type="ECO:0000256" key="10">
    <source>
        <dbReference type="ARBA" id="ARBA00022918"/>
    </source>
</evidence>
<evidence type="ECO:0000256" key="5">
    <source>
        <dbReference type="ARBA" id="ARBA00022759"/>
    </source>
</evidence>
<dbReference type="GO" id="GO:0003723">
    <property type="term" value="F:RNA binding"/>
    <property type="evidence" value="ECO:0007669"/>
    <property type="project" value="UniProtKB-KW"/>
</dbReference>
<evidence type="ECO:0000256" key="4">
    <source>
        <dbReference type="ARBA" id="ARBA00022723"/>
    </source>
</evidence>
<evidence type="ECO:0000256" key="1">
    <source>
        <dbReference type="ARBA" id="ARBA00022578"/>
    </source>
</evidence>
<dbReference type="GO" id="GO:0016787">
    <property type="term" value="F:hydrolase activity"/>
    <property type="evidence" value="ECO:0007669"/>
    <property type="project" value="UniProtKB-KW"/>
</dbReference>
<keyword evidence="11" id="KW-0239">DNA-directed DNA polymerase</keyword>
<evidence type="ECO:0000256" key="13">
    <source>
        <dbReference type="ARBA" id="ARBA00048173"/>
    </source>
</evidence>
<keyword evidence="11" id="KW-0808">Transferase</keyword>
<evidence type="ECO:0000256" key="14">
    <source>
        <dbReference type="ARBA" id="ARBA00049244"/>
    </source>
</evidence>
<evidence type="ECO:0000256" key="3">
    <source>
        <dbReference type="ARBA" id="ARBA00022722"/>
    </source>
</evidence>
<reference evidence="17 18" key="1">
    <citation type="submission" date="2015-08" db="EMBL/GenBank/DDBJ databases">
        <title>Next Generation Sequencing and Analysis of the Genome of Puccinia sorghi L Schw, the Causal Agent of Maize Common Rust.</title>
        <authorList>
            <person name="Rochi L."/>
            <person name="Burguener G."/>
            <person name="Darino M."/>
            <person name="Turjanski A."/>
            <person name="Kreff E."/>
            <person name="Dieguez M.J."/>
            <person name="Sacco F."/>
        </authorList>
    </citation>
    <scope>NUCLEOTIDE SEQUENCE [LARGE SCALE GENOMIC DNA]</scope>
    <source>
        <strain evidence="17 18">RO10H11247</strain>
    </source>
</reference>
<dbReference type="EMBL" id="LAVV01007370">
    <property type="protein sequence ID" value="KNZ56161.1"/>
    <property type="molecule type" value="Genomic_DNA"/>
</dbReference>
<keyword evidence="3" id="KW-0540">Nuclease</keyword>
<dbReference type="GO" id="GO:0003964">
    <property type="term" value="F:RNA-directed DNA polymerase activity"/>
    <property type="evidence" value="ECO:0007669"/>
    <property type="project" value="UniProtKB-KW"/>
</dbReference>
<proteinExistence type="predicted"/>
<comment type="caution">
    <text evidence="17">The sequence shown here is derived from an EMBL/GenBank/DDBJ whole genome shotgun (WGS) entry which is preliminary data.</text>
</comment>
<dbReference type="InterPro" id="IPR036397">
    <property type="entry name" value="RNaseH_sf"/>
</dbReference>
<dbReference type="GO" id="GO:0015074">
    <property type="term" value="P:DNA integration"/>
    <property type="evidence" value="ECO:0007669"/>
    <property type="project" value="UniProtKB-KW"/>
</dbReference>
<feature type="region of interest" description="Disordered" evidence="15">
    <location>
        <begin position="365"/>
        <end position="391"/>
    </location>
</feature>
<evidence type="ECO:0000256" key="8">
    <source>
        <dbReference type="ARBA" id="ARBA00022884"/>
    </source>
</evidence>
<gene>
    <name evidence="17" type="ORF">VP01_2480g2</name>
</gene>
<evidence type="ECO:0000256" key="15">
    <source>
        <dbReference type="SAM" id="MobiDB-lite"/>
    </source>
</evidence>
<keyword evidence="2" id="KW-0548">Nucleotidyltransferase</keyword>
<keyword evidence="5" id="KW-0255">Endonuclease</keyword>
<dbReference type="VEuPathDB" id="FungiDB:VP01_2480g2"/>
<dbReference type="OrthoDB" id="7691805at2759"/>
<keyword evidence="10" id="KW-0695">RNA-directed DNA polymerase</keyword>
<keyword evidence="18" id="KW-1185">Reference proteome</keyword>
<protein>
    <recommendedName>
        <fullName evidence="16">Integrase catalytic domain-containing protein</fullName>
    </recommendedName>
</protein>
<dbReference type="GO" id="GO:0004519">
    <property type="term" value="F:endonuclease activity"/>
    <property type="evidence" value="ECO:0007669"/>
    <property type="project" value="UniProtKB-KW"/>
</dbReference>
<name>A0A0L6V5S9_9BASI</name>
<accession>A0A0L6V5S9</accession>
<dbReference type="GO" id="GO:0032196">
    <property type="term" value="P:transposition"/>
    <property type="evidence" value="ECO:0007669"/>
    <property type="project" value="UniProtKB-KW"/>
</dbReference>
<keyword evidence="8" id="KW-0694">RNA-binding</keyword>
<dbReference type="GO" id="GO:0006310">
    <property type="term" value="P:DNA recombination"/>
    <property type="evidence" value="ECO:0007669"/>
    <property type="project" value="UniProtKB-KW"/>
</dbReference>
<evidence type="ECO:0000313" key="17">
    <source>
        <dbReference type="EMBL" id="KNZ56161.1"/>
    </source>
</evidence>
<comment type="catalytic activity">
    <reaction evidence="14">
        <text>DNA(n) + a 2'-deoxyribonucleoside 5'-triphosphate = DNA(n+1) + diphosphate</text>
        <dbReference type="Rhea" id="RHEA:22508"/>
        <dbReference type="Rhea" id="RHEA-COMP:17339"/>
        <dbReference type="Rhea" id="RHEA-COMP:17340"/>
        <dbReference type="ChEBI" id="CHEBI:33019"/>
        <dbReference type="ChEBI" id="CHEBI:61560"/>
        <dbReference type="ChEBI" id="CHEBI:173112"/>
        <dbReference type="EC" id="2.7.7.7"/>
    </reaction>
</comment>
<dbReference type="PANTHER" id="PTHR42648:SF11">
    <property type="entry name" value="TRANSPOSON TY4-P GAG-POL POLYPROTEIN"/>
    <property type="match status" value="1"/>
</dbReference>
<dbReference type="GO" id="GO:0046872">
    <property type="term" value="F:metal ion binding"/>
    <property type="evidence" value="ECO:0007669"/>
    <property type="project" value="UniProtKB-KW"/>
</dbReference>
<feature type="domain" description="Integrase catalytic" evidence="16">
    <location>
        <begin position="115"/>
        <end position="280"/>
    </location>
</feature>
<dbReference type="GO" id="GO:0005634">
    <property type="term" value="C:nucleus"/>
    <property type="evidence" value="ECO:0007669"/>
    <property type="project" value="UniProtKB-ARBA"/>
</dbReference>
<evidence type="ECO:0000256" key="7">
    <source>
        <dbReference type="ARBA" id="ARBA00022842"/>
    </source>
</evidence>
<keyword evidence="4" id="KW-0479">Metal-binding</keyword>
<dbReference type="Gene3D" id="3.30.420.10">
    <property type="entry name" value="Ribonuclease H-like superfamily/Ribonuclease H"/>
    <property type="match status" value="1"/>
</dbReference>
<feature type="compositionally biased region" description="Basic and acidic residues" evidence="15">
    <location>
        <begin position="381"/>
        <end position="391"/>
    </location>
</feature>
<evidence type="ECO:0000256" key="9">
    <source>
        <dbReference type="ARBA" id="ARBA00022908"/>
    </source>
</evidence>